<protein>
    <submittedName>
        <fullName evidence="1">Uncharacterized protein</fullName>
    </submittedName>
</protein>
<dbReference type="Proteomes" id="UP001164737">
    <property type="component" value="Chromosome"/>
</dbReference>
<reference evidence="1" key="1">
    <citation type="submission" date="2022-10" db="EMBL/GenBank/DDBJ databases">
        <title>Complete genome sequence resource for Xanthomonas hortorum isolated from Greek Oregano.</title>
        <authorList>
            <person name="Gonzalez-Tobon J."/>
            <person name="Helmann T.C."/>
            <person name="Daughtrey M."/>
            <person name="Stodghill P.V."/>
            <person name="Filiatrault M.J."/>
        </authorList>
    </citation>
    <scope>NUCLEOTIDE SEQUENCE</scope>
    <source>
        <strain evidence="1">Oregano 108</strain>
    </source>
</reference>
<gene>
    <name evidence="1" type="ORF">OEG85_09435</name>
</gene>
<organism evidence="1 2">
    <name type="scientific">Xanthomonas hortorum</name>
    <dbReference type="NCBI Taxonomy" id="56454"/>
    <lineage>
        <taxon>Bacteria</taxon>
        <taxon>Pseudomonadati</taxon>
        <taxon>Pseudomonadota</taxon>
        <taxon>Gammaproteobacteria</taxon>
        <taxon>Lysobacterales</taxon>
        <taxon>Lysobacteraceae</taxon>
        <taxon>Xanthomonas</taxon>
    </lineage>
</organism>
<sequence length="62" mass="7145">MPKVVPTQWRDARAPLCRLETMVVLPHLPIGMNWNNPVVGETINRGEWLVLRVDPRGRQMSL</sequence>
<name>A0AA47EVJ0_9XANT</name>
<dbReference type="EMBL" id="CP107241">
    <property type="protein sequence ID" value="WAH66127.1"/>
    <property type="molecule type" value="Genomic_DNA"/>
</dbReference>
<proteinExistence type="predicted"/>
<evidence type="ECO:0000313" key="2">
    <source>
        <dbReference type="Proteomes" id="UP001164737"/>
    </source>
</evidence>
<dbReference type="RefSeq" id="WP_268214771.1">
    <property type="nucleotide sequence ID" value="NZ_CP107241.1"/>
</dbReference>
<evidence type="ECO:0000313" key="1">
    <source>
        <dbReference type="EMBL" id="WAH66127.1"/>
    </source>
</evidence>
<accession>A0AA47EVJ0</accession>
<dbReference type="AlphaFoldDB" id="A0AA47EVJ0"/>